<reference evidence="5 6" key="1">
    <citation type="submission" date="2021-06" db="EMBL/GenBank/DDBJ databases">
        <title>Caerostris extrusa draft genome.</title>
        <authorList>
            <person name="Kono N."/>
            <person name="Arakawa K."/>
        </authorList>
    </citation>
    <scope>NUCLEOTIDE SEQUENCE [LARGE SCALE GENOMIC DNA]</scope>
</reference>
<dbReference type="GO" id="GO:0000166">
    <property type="term" value="F:nucleotide binding"/>
    <property type="evidence" value="ECO:0007669"/>
    <property type="project" value="UniProtKB-KW"/>
</dbReference>
<keyword evidence="6" id="KW-1185">Reference proteome</keyword>
<proteinExistence type="predicted"/>
<evidence type="ECO:0000256" key="1">
    <source>
        <dbReference type="ARBA" id="ARBA00022679"/>
    </source>
</evidence>
<dbReference type="GO" id="GO:0050201">
    <property type="term" value="F:fucokinase activity"/>
    <property type="evidence" value="ECO:0007669"/>
    <property type="project" value="TreeGrafter"/>
</dbReference>
<comment type="caution">
    <text evidence="5">The sequence shown here is derived from an EMBL/GenBank/DDBJ whole genome shotgun (WGS) entry which is preliminary data.</text>
</comment>
<dbReference type="Pfam" id="PF07959">
    <property type="entry name" value="Fucose_pyrophosphorylase"/>
    <property type="match status" value="1"/>
</dbReference>
<evidence type="ECO:0000259" key="4">
    <source>
        <dbReference type="Pfam" id="PF07959"/>
    </source>
</evidence>
<dbReference type="InterPro" id="IPR052203">
    <property type="entry name" value="GHMP_Kinase-Related"/>
</dbReference>
<evidence type="ECO:0000313" key="6">
    <source>
        <dbReference type="Proteomes" id="UP001054945"/>
    </source>
</evidence>
<name>A0AAV4XSQ4_CAEEX</name>
<keyword evidence="3 5" id="KW-0418">Kinase</keyword>
<gene>
    <name evidence="5" type="primary">FCSK</name>
    <name evidence="5" type="ORF">CEXT_88061</name>
</gene>
<dbReference type="EMBL" id="BPLR01018104">
    <property type="protein sequence ID" value="GIY96944.1"/>
    <property type="molecule type" value="Genomic_DNA"/>
</dbReference>
<evidence type="ECO:0000313" key="5">
    <source>
        <dbReference type="EMBL" id="GIY96944.1"/>
    </source>
</evidence>
<keyword evidence="2" id="KW-0547">Nucleotide-binding</keyword>
<dbReference type="PANTHER" id="PTHR32463:SF0">
    <property type="entry name" value="L-FUCOSE KINASE"/>
    <property type="match status" value="1"/>
</dbReference>
<dbReference type="AlphaFoldDB" id="A0AAV4XSQ4"/>
<dbReference type="Proteomes" id="UP001054945">
    <property type="component" value="Unassembled WGS sequence"/>
</dbReference>
<evidence type="ECO:0000256" key="2">
    <source>
        <dbReference type="ARBA" id="ARBA00022741"/>
    </source>
</evidence>
<dbReference type="InterPro" id="IPR012887">
    <property type="entry name" value="GDP_fucose_pyrophosphorylase"/>
</dbReference>
<organism evidence="5 6">
    <name type="scientific">Caerostris extrusa</name>
    <name type="common">Bark spider</name>
    <name type="synonym">Caerostris bankana</name>
    <dbReference type="NCBI Taxonomy" id="172846"/>
    <lineage>
        <taxon>Eukaryota</taxon>
        <taxon>Metazoa</taxon>
        <taxon>Ecdysozoa</taxon>
        <taxon>Arthropoda</taxon>
        <taxon>Chelicerata</taxon>
        <taxon>Arachnida</taxon>
        <taxon>Araneae</taxon>
        <taxon>Araneomorphae</taxon>
        <taxon>Entelegynae</taxon>
        <taxon>Araneoidea</taxon>
        <taxon>Araneidae</taxon>
        <taxon>Caerostris</taxon>
    </lineage>
</organism>
<dbReference type="PANTHER" id="PTHR32463">
    <property type="entry name" value="L-FUCOSE KINASE"/>
    <property type="match status" value="1"/>
</dbReference>
<keyword evidence="1" id="KW-0808">Transferase</keyword>
<accession>A0AAV4XSQ4</accession>
<evidence type="ECO:0000256" key="3">
    <source>
        <dbReference type="ARBA" id="ARBA00022777"/>
    </source>
</evidence>
<sequence>MIKYYIIGIITNVIQKKLELYCYNVPYFGICDCNRKRNRIFEEKERIPNDVCVLTIEDPAKNLGSGAATLNALLVAVEYLSAKQNYMVLSSDVLLQSRILIIHNGRDYLYTCTGKAFITLPEEYAPEDKSKPYSSSILSNLESVFQLLNKLSYESPFGVWVCSTDMLISQKKNYVRI</sequence>
<protein>
    <submittedName>
        <fullName evidence="5">L-fucose kinase</fullName>
    </submittedName>
</protein>
<feature type="domain" description="GDP-fucose pyrophosphorylase" evidence="4">
    <location>
        <begin position="92"/>
        <end position="170"/>
    </location>
</feature>
<dbReference type="GO" id="GO:0042352">
    <property type="term" value="P:GDP-L-fucose salvage"/>
    <property type="evidence" value="ECO:0007669"/>
    <property type="project" value="TreeGrafter"/>
</dbReference>